<sequence>MRMNSDTQRSTPPARVSSSRRPWSSRPSMGARIRVTWAVSFFGAAGGMVWGAGVGRSFQCCARSGLVKTAGRPGRQTGRLWPLVRAFGTPLALGVRYHRLERSRRGMRLAKTLNPRTTMPIRMTPAHLALSARWMGAVALLAGSAAMAQTPPVAAPAPEAAAPAAVFGDARQGTFKTVQGEVTVVRGNVRSAAVVGSPLMAADRVLTGAKSAAAVTLKDGTVLALGPDSSVDLASFQFDPTTQGGNMLVNLARGTLRVVTGIIAKVQPEQVKVTTPTTVIGVRGTDFIVEENL</sequence>
<dbReference type="PANTHER" id="PTHR38731:SF1">
    <property type="entry name" value="FECR PROTEIN DOMAIN-CONTAINING PROTEIN"/>
    <property type="match status" value="1"/>
</dbReference>
<evidence type="ECO:0000313" key="4">
    <source>
        <dbReference type="Proteomes" id="UP000239709"/>
    </source>
</evidence>
<dbReference type="Pfam" id="PF04773">
    <property type="entry name" value="FecR"/>
    <property type="match status" value="1"/>
</dbReference>
<dbReference type="Proteomes" id="UP000239709">
    <property type="component" value="Chromosome"/>
</dbReference>
<dbReference type="OrthoDB" id="369729at2"/>
<feature type="region of interest" description="Disordered" evidence="1">
    <location>
        <begin position="1"/>
        <end position="27"/>
    </location>
</feature>
<dbReference type="InterPro" id="IPR006860">
    <property type="entry name" value="FecR"/>
</dbReference>
<dbReference type="PANTHER" id="PTHR38731">
    <property type="entry name" value="LIPL45-RELATED LIPOPROTEIN-RELATED"/>
    <property type="match status" value="1"/>
</dbReference>
<gene>
    <name evidence="3" type="ORF">C6570_10160</name>
</gene>
<dbReference type="Gene3D" id="2.60.120.1440">
    <property type="match status" value="1"/>
</dbReference>
<evidence type="ECO:0000256" key="1">
    <source>
        <dbReference type="SAM" id="MobiDB-lite"/>
    </source>
</evidence>
<dbReference type="AlphaFoldDB" id="A0A2S0MJM2"/>
<evidence type="ECO:0000313" key="3">
    <source>
        <dbReference type="EMBL" id="AVO36094.1"/>
    </source>
</evidence>
<dbReference type="EMBL" id="CP027666">
    <property type="protein sequence ID" value="AVO36094.1"/>
    <property type="molecule type" value="Genomic_DNA"/>
</dbReference>
<keyword evidence="4" id="KW-1185">Reference proteome</keyword>
<name>A0A2S0MJM2_9BURK</name>
<organism evidence="3 4">
    <name type="scientific">Ottowia oryzae</name>
    <dbReference type="NCBI Taxonomy" id="2109914"/>
    <lineage>
        <taxon>Bacteria</taxon>
        <taxon>Pseudomonadati</taxon>
        <taxon>Pseudomonadota</taxon>
        <taxon>Betaproteobacteria</taxon>
        <taxon>Burkholderiales</taxon>
        <taxon>Comamonadaceae</taxon>
        <taxon>Ottowia</taxon>
    </lineage>
</organism>
<reference evidence="3 4" key="1">
    <citation type="submission" date="2018-03" db="EMBL/GenBank/DDBJ databases">
        <title>Genome sequencing of Ottowia sp.</title>
        <authorList>
            <person name="Kim S.-J."/>
            <person name="Heo J."/>
            <person name="Kwon S.-W."/>
        </authorList>
    </citation>
    <scope>NUCLEOTIDE SEQUENCE [LARGE SCALE GENOMIC DNA]</scope>
    <source>
        <strain evidence="3 4">KADR8-3</strain>
    </source>
</reference>
<accession>A0A2S0MJM2</accession>
<feature type="compositionally biased region" description="Low complexity" evidence="1">
    <location>
        <begin position="9"/>
        <end position="27"/>
    </location>
</feature>
<evidence type="ECO:0000259" key="2">
    <source>
        <dbReference type="Pfam" id="PF04773"/>
    </source>
</evidence>
<proteinExistence type="predicted"/>
<feature type="domain" description="FecR protein" evidence="2">
    <location>
        <begin position="203"/>
        <end position="291"/>
    </location>
</feature>
<protein>
    <recommendedName>
        <fullName evidence="2">FecR protein domain-containing protein</fullName>
    </recommendedName>
</protein>
<dbReference type="KEGG" id="otk:C6570_10160"/>